<accession>V2UCB9</accession>
<evidence type="ECO:0000256" key="5">
    <source>
        <dbReference type="PIRSR" id="PIRSR606118-50"/>
    </source>
</evidence>
<dbReference type="Proteomes" id="UP000018418">
    <property type="component" value="Unassembled WGS sequence"/>
</dbReference>
<evidence type="ECO:0000256" key="6">
    <source>
        <dbReference type="PROSITE-ProRule" id="PRU10137"/>
    </source>
</evidence>
<evidence type="ECO:0000256" key="1">
    <source>
        <dbReference type="ARBA" id="ARBA00009913"/>
    </source>
</evidence>
<dbReference type="PATRIC" id="fig|1341683.3.peg.2781"/>
<keyword evidence="4" id="KW-0233">DNA recombination</keyword>
<dbReference type="RefSeq" id="WP_023274460.1">
    <property type="nucleotide sequence ID" value="NZ_BBTI01000014.1"/>
</dbReference>
<dbReference type="EMBL" id="AYEU01000012">
    <property type="protein sequence ID" value="ESK48167.1"/>
    <property type="molecule type" value="Genomic_DNA"/>
</dbReference>
<dbReference type="GO" id="GO:0015074">
    <property type="term" value="P:DNA integration"/>
    <property type="evidence" value="ECO:0007669"/>
    <property type="project" value="UniProtKB-KW"/>
</dbReference>
<dbReference type="CDD" id="cd03768">
    <property type="entry name" value="SR_ResInv"/>
    <property type="match status" value="1"/>
</dbReference>
<dbReference type="InterPro" id="IPR050639">
    <property type="entry name" value="SSR_resolvase"/>
</dbReference>
<proteinExistence type="inferred from homology"/>
<keyword evidence="3" id="KW-0238">DNA-binding</keyword>
<dbReference type="PANTHER" id="PTHR30461:SF26">
    <property type="entry name" value="RESOLVASE HOMOLOG YNEB"/>
    <property type="match status" value="1"/>
</dbReference>
<dbReference type="Pfam" id="PF00239">
    <property type="entry name" value="Resolvase"/>
    <property type="match status" value="1"/>
</dbReference>
<reference evidence="8 9" key="1">
    <citation type="submission" date="2013-10" db="EMBL/GenBank/DDBJ databases">
        <title>The Genome Sequence of Acinetobacter brisouii CIP 110357.</title>
        <authorList>
            <consortium name="The Broad Institute Genomics Platform"/>
            <consortium name="The Broad Institute Genome Sequencing Center for Infectious Disease"/>
            <person name="Cerqueira G."/>
            <person name="Feldgarden M."/>
            <person name="Courvalin P."/>
            <person name="Grillot-Courvalin C."/>
            <person name="Clermont D."/>
            <person name="Rocha E."/>
            <person name="Yoon E.-J."/>
            <person name="Nemec A."/>
            <person name="Young S.K."/>
            <person name="Zeng Q."/>
            <person name="Gargeya S."/>
            <person name="Fitzgerald M."/>
            <person name="Abouelleil A."/>
            <person name="Alvarado L."/>
            <person name="Berlin A.M."/>
            <person name="Chapman S.B."/>
            <person name="Gainer-Dewar J."/>
            <person name="Goldberg J."/>
            <person name="Gnerre S."/>
            <person name="Griggs A."/>
            <person name="Gujja S."/>
            <person name="Hansen M."/>
            <person name="Howarth C."/>
            <person name="Imamovic A."/>
            <person name="Ireland A."/>
            <person name="Larimer J."/>
            <person name="McCowan C."/>
            <person name="Murphy C."/>
            <person name="Pearson M."/>
            <person name="Poon T.W."/>
            <person name="Priest M."/>
            <person name="Roberts A."/>
            <person name="Saif S."/>
            <person name="Shea T."/>
            <person name="Sykes S."/>
            <person name="Wortman J."/>
            <person name="Nusbaum C."/>
            <person name="Birren B."/>
        </authorList>
    </citation>
    <scope>NUCLEOTIDE SEQUENCE [LARGE SCALE GENOMIC DNA]</scope>
    <source>
        <strain evidence="8 9">CIP 110357</strain>
    </source>
</reference>
<keyword evidence="2" id="KW-0229">DNA integration</keyword>
<dbReference type="Gene3D" id="3.40.50.1390">
    <property type="entry name" value="Resolvase, N-terminal catalytic domain"/>
    <property type="match status" value="1"/>
</dbReference>
<dbReference type="PROSITE" id="PS51736">
    <property type="entry name" value="RECOMBINASES_3"/>
    <property type="match status" value="1"/>
</dbReference>
<evidence type="ECO:0000313" key="9">
    <source>
        <dbReference type="Proteomes" id="UP000018418"/>
    </source>
</evidence>
<evidence type="ECO:0000259" key="7">
    <source>
        <dbReference type="PROSITE" id="PS51736"/>
    </source>
</evidence>
<organism evidence="8 9">
    <name type="scientific">Acinetobacter brisouii CIP 110357</name>
    <dbReference type="NCBI Taxonomy" id="1341683"/>
    <lineage>
        <taxon>Bacteria</taxon>
        <taxon>Pseudomonadati</taxon>
        <taxon>Pseudomonadota</taxon>
        <taxon>Gammaproteobacteria</taxon>
        <taxon>Moraxellales</taxon>
        <taxon>Moraxellaceae</taxon>
        <taxon>Acinetobacter</taxon>
    </lineage>
</organism>
<feature type="domain" description="Resolvase/invertase-type recombinase catalytic" evidence="7">
    <location>
        <begin position="4"/>
        <end position="137"/>
    </location>
</feature>
<dbReference type="AlphaFoldDB" id="V2UCB9"/>
<comment type="similarity">
    <text evidence="1">Belongs to the site-specific recombinase resolvase family.</text>
</comment>
<dbReference type="InterPro" id="IPR036162">
    <property type="entry name" value="Resolvase-like_N_sf"/>
</dbReference>
<sequence length="187" mass="21317">MKGQKVGYVRVSSVEQNTGRQLEGIEIDRLFIDKASGKNTDRPKFQEMLNYVREGDMVVVHSMDRFARSLKDLVEEVDKLVKRGIAIQFIKEKITFTAQATPMDNLMLQLMGAFAQFEREIILERQKEGIKLAAAQGKYKGRVHKLKPDQANALRQAWAEGKYSSKAALGKAFGISRQAVYRYLKME</sequence>
<dbReference type="PANTHER" id="PTHR30461">
    <property type="entry name" value="DNA-INVERTASE FROM LAMBDOID PROPHAGE"/>
    <property type="match status" value="1"/>
</dbReference>
<protein>
    <recommendedName>
        <fullName evidence="7">Resolvase/invertase-type recombinase catalytic domain-containing protein</fullName>
    </recommendedName>
</protein>
<dbReference type="HOGENOM" id="CLU_010686_8_3_6"/>
<dbReference type="SUPFAM" id="SSF53041">
    <property type="entry name" value="Resolvase-like"/>
    <property type="match status" value="1"/>
</dbReference>
<name>V2UCB9_9GAMM</name>
<evidence type="ECO:0000256" key="3">
    <source>
        <dbReference type="ARBA" id="ARBA00023125"/>
    </source>
</evidence>
<dbReference type="GO" id="GO:0003677">
    <property type="term" value="F:DNA binding"/>
    <property type="evidence" value="ECO:0007669"/>
    <property type="project" value="UniProtKB-KW"/>
</dbReference>
<keyword evidence="9" id="KW-1185">Reference proteome</keyword>
<evidence type="ECO:0000256" key="2">
    <source>
        <dbReference type="ARBA" id="ARBA00022908"/>
    </source>
</evidence>
<dbReference type="PROSITE" id="PS00397">
    <property type="entry name" value="RECOMBINASES_1"/>
    <property type="match status" value="1"/>
</dbReference>
<dbReference type="GO" id="GO:0000150">
    <property type="term" value="F:DNA strand exchange activity"/>
    <property type="evidence" value="ECO:0007669"/>
    <property type="project" value="InterPro"/>
</dbReference>
<evidence type="ECO:0000256" key="4">
    <source>
        <dbReference type="ARBA" id="ARBA00023172"/>
    </source>
</evidence>
<dbReference type="OrthoDB" id="9797501at2"/>
<comment type="caution">
    <text evidence="8">The sequence shown here is derived from an EMBL/GenBank/DDBJ whole genome shotgun (WGS) entry which is preliminary data.</text>
</comment>
<feature type="active site" description="O-(5'-phospho-DNA)-serine intermediate" evidence="5 6">
    <location>
        <position position="12"/>
    </location>
</feature>
<evidence type="ECO:0000313" key="8">
    <source>
        <dbReference type="EMBL" id="ESK48167.1"/>
    </source>
</evidence>
<dbReference type="SMART" id="SM00857">
    <property type="entry name" value="Resolvase"/>
    <property type="match status" value="1"/>
</dbReference>
<gene>
    <name evidence="8" type="ORF">P255_02810</name>
</gene>
<dbReference type="InterPro" id="IPR006118">
    <property type="entry name" value="Recombinase_CS"/>
</dbReference>
<dbReference type="InterPro" id="IPR006119">
    <property type="entry name" value="Resolv_N"/>
</dbReference>